<protein>
    <submittedName>
        <fullName evidence="2">Uncharacterized protein</fullName>
    </submittedName>
</protein>
<dbReference type="Proteomes" id="UP000092124">
    <property type="component" value="Unassembled WGS sequence"/>
</dbReference>
<accession>A0A1A6HPN7</accession>
<name>A0A1A6HPN7_NEOLE</name>
<gene>
    <name evidence="2" type="ORF">A6R68_21583</name>
</gene>
<dbReference type="EMBL" id="LZPO01017429">
    <property type="protein sequence ID" value="OBS80209.1"/>
    <property type="molecule type" value="Genomic_DNA"/>
</dbReference>
<organism evidence="2 3">
    <name type="scientific">Neotoma lepida</name>
    <name type="common">Desert woodrat</name>
    <dbReference type="NCBI Taxonomy" id="56216"/>
    <lineage>
        <taxon>Eukaryota</taxon>
        <taxon>Metazoa</taxon>
        <taxon>Chordata</taxon>
        <taxon>Craniata</taxon>
        <taxon>Vertebrata</taxon>
        <taxon>Euteleostomi</taxon>
        <taxon>Mammalia</taxon>
        <taxon>Eutheria</taxon>
        <taxon>Euarchontoglires</taxon>
        <taxon>Glires</taxon>
        <taxon>Rodentia</taxon>
        <taxon>Myomorpha</taxon>
        <taxon>Muroidea</taxon>
        <taxon>Cricetidae</taxon>
        <taxon>Neotominae</taxon>
        <taxon>Neotoma</taxon>
    </lineage>
</organism>
<proteinExistence type="predicted"/>
<evidence type="ECO:0000256" key="1">
    <source>
        <dbReference type="SAM" id="Coils"/>
    </source>
</evidence>
<dbReference type="AlphaFoldDB" id="A0A1A6HPN7"/>
<evidence type="ECO:0000313" key="3">
    <source>
        <dbReference type="Proteomes" id="UP000092124"/>
    </source>
</evidence>
<keyword evidence="3" id="KW-1185">Reference proteome</keyword>
<sequence>MDKSEISSDNELEKLEQERLALEAAIKDNECEEGKGGIRGLFKKAGKLHITKPAPKKGKHFKMST</sequence>
<reference evidence="2 3" key="1">
    <citation type="submission" date="2016-06" db="EMBL/GenBank/DDBJ databases">
        <title>The Draft Genome Sequence and Annotation of the Desert Woodrat Neotoma lepida.</title>
        <authorList>
            <person name="Campbell M."/>
            <person name="Oakeson K.F."/>
            <person name="Yandell M."/>
            <person name="Halpert J.R."/>
            <person name="Dearing D."/>
        </authorList>
    </citation>
    <scope>NUCLEOTIDE SEQUENCE [LARGE SCALE GENOMIC DNA]</scope>
    <source>
        <strain evidence="2">417</strain>
        <tissue evidence="2">Liver</tissue>
    </source>
</reference>
<feature type="coiled-coil region" evidence="1">
    <location>
        <begin position="5"/>
        <end position="32"/>
    </location>
</feature>
<evidence type="ECO:0000313" key="2">
    <source>
        <dbReference type="EMBL" id="OBS80209.1"/>
    </source>
</evidence>
<dbReference type="STRING" id="56216.A0A1A6HPN7"/>
<keyword evidence="1" id="KW-0175">Coiled coil</keyword>
<comment type="caution">
    <text evidence="2">The sequence shown here is derived from an EMBL/GenBank/DDBJ whole genome shotgun (WGS) entry which is preliminary data.</text>
</comment>